<dbReference type="PROSITE" id="PS52016">
    <property type="entry name" value="TONB_DEPENDENT_REC_3"/>
    <property type="match status" value="1"/>
</dbReference>
<evidence type="ECO:0000256" key="10">
    <source>
        <dbReference type="PROSITE-ProRule" id="PRU01360"/>
    </source>
</evidence>
<comment type="similarity">
    <text evidence="10 11">Belongs to the TonB-dependent receptor family.</text>
</comment>
<dbReference type="EMBL" id="JAESVP010000002">
    <property type="protein sequence ID" value="MBL4927427.1"/>
    <property type="molecule type" value="Genomic_DNA"/>
</dbReference>
<reference evidence="15" key="1">
    <citation type="submission" date="2021-01" db="EMBL/GenBank/DDBJ databases">
        <title>Genome seq and assembly of Tabrizicola sp. KVB23.</title>
        <authorList>
            <person name="Chhetri G."/>
        </authorList>
    </citation>
    <scope>NUCLEOTIDE SEQUENCE</scope>
    <source>
        <strain evidence="15">KVB23</strain>
    </source>
</reference>
<evidence type="ECO:0000256" key="12">
    <source>
        <dbReference type="SAM" id="SignalP"/>
    </source>
</evidence>
<evidence type="ECO:0000256" key="2">
    <source>
        <dbReference type="ARBA" id="ARBA00022448"/>
    </source>
</evidence>
<dbReference type="Proteomes" id="UP000619033">
    <property type="component" value="Unassembled WGS sequence"/>
</dbReference>
<keyword evidence="8 15" id="KW-0675">Receptor</keyword>
<protein>
    <submittedName>
        <fullName evidence="15">TonB-dependent receptor</fullName>
    </submittedName>
</protein>
<dbReference type="CDD" id="cd01347">
    <property type="entry name" value="ligand_gated_channel"/>
    <property type="match status" value="1"/>
</dbReference>
<evidence type="ECO:0000313" key="16">
    <source>
        <dbReference type="Proteomes" id="UP000619033"/>
    </source>
</evidence>
<dbReference type="Pfam" id="PF07715">
    <property type="entry name" value="Plug"/>
    <property type="match status" value="1"/>
</dbReference>
<dbReference type="PANTHER" id="PTHR30069:SF29">
    <property type="entry name" value="HEMOGLOBIN AND HEMOGLOBIN-HAPTOGLOBIN-BINDING PROTEIN 1-RELATED"/>
    <property type="match status" value="1"/>
</dbReference>
<dbReference type="Gene3D" id="2.40.170.20">
    <property type="entry name" value="TonB-dependent receptor, beta-barrel domain"/>
    <property type="match status" value="1"/>
</dbReference>
<evidence type="ECO:0000256" key="8">
    <source>
        <dbReference type="ARBA" id="ARBA00023170"/>
    </source>
</evidence>
<proteinExistence type="inferred from homology"/>
<evidence type="ECO:0000256" key="11">
    <source>
        <dbReference type="RuleBase" id="RU003357"/>
    </source>
</evidence>
<dbReference type="GO" id="GO:0044718">
    <property type="term" value="P:siderophore transmembrane transport"/>
    <property type="evidence" value="ECO:0007669"/>
    <property type="project" value="TreeGrafter"/>
</dbReference>
<comment type="caution">
    <text evidence="15">The sequence shown here is derived from an EMBL/GenBank/DDBJ whole genome shotgun (WGS) entry which is preliminary data.</text>
</comment>
<keyword evidence="7 10" id="KW-0472">Membrane</keyword>
<feature type="domain" description="TonB-dependent receptor-like beta-barrel" evidence="13">
    <location>
        <begin position="189"/>
        <end position="596"/>
    </location>
</feature>
<evidence type="ECO:0000259" key="13">
    <source>
        <dbReference type="Pfam" id="PF00593"/>
    </source>
</evidence>
<evidence type="ECO:0000256" key="7">
    <source>
        <dbReference type="ARBA" id="ARBA00023136"/>
    </source>
</evidence>
<keyword evidence="16" id="KW-1185">Reference proteome</keyword>
<dbReference type="SUPFAM" id="SSF56935">
    <property type="entry name" value="Porins"/>
    <property type="match status" value="1"/>
</dbReference>
<keyword evidence="4 10" id="KW-0812">Transmembrane</keyword>
<dbReference type="PANTHER" id="PTHR30069">
    <property type="entry name" value="TONB-DEPENDENT OUTER MEMBRANE RECEPTOR"/>
    <property type="match status" value="1"/>
</dbReference>
<evidence type="ECO:0000313" key="15">
    <source>
        <dbReference type="EMBL" id="MBL4927427.1"/>
    </source>
</evidence>
<accession>A0A8J7MQ07</accession>
<keyword evidence="9 10" id="KW-0998">Cell outer membrane</keyword>
<evidence type="ECO:0000259" key="14">
    <source>
        <dbReference type="Pfam" id="PF07715"/>
    </source>
</evidence>
<sequence>MKANRLSVCAISALALAAALAHPAVAQDGTDDIIVLDPVTLSANRTATEASRTGTSVSVIDRADVQDTGSLSPVQSLADLPGVSFSQQGGLGQSANLRIRGADTRYIAVYFDGIRITDPSSTQTALDYGTLPGMDIARVEVLRGSQSALWGGSAVGGVINFSSVEAIEEGTHQEVVVQAGDMGTAALSYSLTQKTGDLETALTVSHSQTDGYSAARIGTEKDGAEISRLSLTGKYHVNDVLTLGAAAFAQYSHVDYDGYDPFTYTLEDQANTLRRQETGARLFAEVVAGNTTHVFDLTRYNIGRVYQDEISPGTYDAHRTTLGWTATTEVSDQIKLVYGADWMREEASYTNLTSGAADTRQYGAFAQLLWAPRDDLDLAATLRRDEHSAYGGFTSGRLALAYRPAEGTTLRAAVATGFRAPSIDELYGDYPAFFFHGNPNMTPEESTSYELGIEQEFGDTARLTATLFRLNIDNLIATTADYSSLENVAGQSVRQGLELGGSVDLGDRVTLGLSYTYIDAVRATGTRLALVPRHDLTLKLDAKVTEAMKAGVSVHYVADRLDDFAAFQMPDYTVVDARVSYDLGEGAEVWGGIGNLFDREYQTSNGFAAPGRTVYVGLRKSF</sequence>
<keyword evidence="3 10" id="KW-1134">Transmembrane beta strand</keyword>
<feature type="domain" description="TonB-dependent receptor plug" evidence="14">
    <location>
        <begin position="51"/>
        <end position="158"/>
    </location>
</feature>
<feature type="signal peptide" evidence="12">
    <location>
        <begin position="1"/>
        <end position="26"/>
    </location>
</feature>
<dbReference type="RefSeq" id="WP_202658558.1">
    <property type="nucleotide sequence ID" value="NZ_JAESVP010000002.1"/>
</dbReference>
<dbReference type="InterPro" id="IPR012910">
    <property type="entry name" value="Plug_dom"/>
</dbReference>
<gene>
    <name evidence="15" type="ORF">JI744_04835</name>
</gene>
<comment type="subcellular location">
    <subcellularLocation>
        <location evidence="1 10">Cell outer membrane</location>
        <topology evidence="1 10">Multi-pass membrane protein</topology>
    </subcellularLocation>
</comment>
<dbReference type="InterPro" id="IPR036942">
    <property type="entry name" value="Beta-barrel_TonB_sf"/>
</dbReference>
<dbReference type="GO" id="GO:0009279">
    <property type="term" value="C:cell outer membrane"/>
    <property type="evidence" value="ECO:0007669"/>
    <property type="project" value="UniProtKB-SubCell"/>
</dbReference>
<dbReference type="GO" id="GO:0015344">
    <property type="term" value="F:siderophore uptake transmembrane transporter activity"/>
    <property type="evidence" value="ECO:0007669"/>
    <property type="project" value="TreeGrafter"/>
</dbReference>
<evidence type="ECO:0000256" key="9">
    <source>
        <dbReference type="ARBA" id="ARBA00023237"/>
    </source>
</evidence>
<dbReference type="Pfam" id="PF00593">
    <property type="entry name" value="TonB_dep_Rec_b-barrel"/>
    <property type="match status" value="1"/>
</dbReference>
<dbReference type="InterPro" id="IPR000531">
    <property type="entry name" value="Beta-barrel_TonB"/>
</dbReference>
<evidence type="ECO:0000256" key="1">
    <source>
        <dbReference type="ARBA" id="ARBA00004571"/>
    </source>
</evidence>
<evidence type="ECO:0000256" key="4">
    <source>
        <dbReference type="ARBA" id="ARBA00022692"/>
    </source>
</evidence>
<keyword evidence="5 12" id="KW-0732">Signal</keyword>
<dbReference type="Gene3D" id="2.170.130.10">
    <property type="entry name" value="TonB-dependent receptor, plug domain"/>
    <property type="match status" value="1"/>
</dbReference>
<organism evidence="15 16">
    <name type="scientific">Fuscibacter oryzae</name>
    <dbReference type="NCBI Taxonomy" id="2803939"/>
    <lineage>
        <taxon>Bacteria</taxon>
        <taxon>Pseudomonadati</taxon>
        <taxon>Pseudomonadota</taxon>
        <taxon>Alphaproteobacteria</taxon>
        <taxon>Rhodobacterales</taxon>
        <taxon>Paracoccaceae</taxon>
        <taxon>Fuscibacter</taxon>
    </lineage>
</organism>
<keyword evidence="2 10" id="KW-0813">Transport</keyword>
<dbReference type="InterPro" id="IPR039426">
    <property type="entry name" value="TonB-dep_rcpt-like"/>
</dbReference>
<keyword evidence="6 11" id="KW-0798">TonB box</keyword>
<evidence type="ECO:0000256" key="5">
    <source>
        <dbReference type="ARBA" id="ARBA00022729"/>
    </source>
</evidence>
<evidence type="ECO:0000256" key="6">
    <source>
        <dbReference type="ARBA" id="ARBA00023077"/>
    </source>
</evidence>
<dbReference type="InterPro" id="IPR037066">
    <property type="entry name" value="Plug_dom_sf"/>
</dbReference>
<feature type="chain" id="PRO_5035282224" evidence="12">
    <location>
        <begin position="27"/>
        <end position="622"/>
    </location>
</feature>
<evidence type="ECO:0000256" key="3">
    <source>
        <dbReference type="ARBA" id="ARBA00022452"/>
    </source>
</evidence>
<dbReference type="AlphaFoldDB" id="A0A8J7MQ07"/>
<name>A0A8J7MQ07_9RHOB</name>